<dbReference type="Pfam" id="PF00072">
    <property type="entry name" value="Response_reg"/>
    <property type="match status" value="1"/>
</dbReference>
<dbReference type="CDD" id="cd17574">
    <property type="entry name" value="REC_OmpR"/>
    <property type="match status" value="1"/>
</dbReference>
<dbReference type="CDD" id="cd00383">
    <property type="entry name" value="trans_reg_C"/>
    <property type="match status" value="1"/>
</dbReference>
<evidence type="ECO:0000259" key="8">
    <source>
        <dbReference type="PROSITE" id="PS50110"/>
    </source>
</evidence>
<organism evidence="10 11">
    <name type="scientific">Murimonas intestini</name>
    <dbReference type="NCBI Taxonomy" id="1337051"/>
    <lineage>
        <taxon>Bacteria</taxon>
        <taxon>Bacillati</taxon>
        <taxon>Bacillota</taxon>
        <taxon>Clostridia</taxon>
        <taxon>Lachnospirales</taxon>
        <taxon>Lachnospiraceae</taxon>
        <taxon>Murimonas</taxon>
    </lineage>
</organism>
<gene>
    <name evidence="10" type="ORF">C7383_101617</name>
</gene>
<evidence type="ECO:0000256" key="7">
    <source>
        <dbReference type="PROSITE-ProRule" id="PRU01091"/>
    </source>
</evidence>
<dbReference type="InterPro" id="IPR011006">
    <property type="entry name" value="CheY-like_superfamily"/>
</dbReference>
<keyword evidence="3 7" id="KW-0238">DNA-binding</keyword>
<keyword evidence="2" id="KW-0805">Transcription regulation</keyword>
<dbReference type="GO" id="GO:0032993">
    <property type="term" value="C:protein-DNA complex"/>
    <property type="evidence" value="ECO:0007669"/>
    <property type="project" value="TreeGrafter"/>
</dbReference>
<comment type="caution">
    <text evidence="10">The sequence shown here is derived from an EMBL/GenBank/DDBJ whole genome shotgun (WGS) entry which is preliminary data.</text>
</comment>
<evidence type="ECO:0000313" key="10">
    <source>
        <dbReference type="EMBL" id="PWJ79236.1"/>
    </source>
</evidence>
<dbReference type="InterPro" id="IPR036388">
    <property type="entry name" value="WH-like_DNA-bd_sf"/>
</dbReference>
<evidence type="ECO:0000259" key="9">
    <source>
        <dbReference type="PROSITE" id="PS51755"/>
    </source>
</evidence>
<dbReference type="RefSeq" id="WP_109624631.1">
    <property type="nucleotide sequence ID" value="NZ_JANKBI010000001.1"/>
</dbReference>
<dbReference type="GO" id="GO:0000976">
    <property type="term" value="F:transcription cis-regulatory region binding"/>
    <property type="evidence" value="ECO:0007669"/>
    <property type="project" value="TreeGrafter"/>
</dbReference>
<keyword evidence="6" id="KW-0597">Phosphoprotein</keyword>
<evidence type="ECO:0000256" key="5">
    <source>
        <dbReference type="ARBA" id="ARBA00024867"/>
    </source>
</evidence>
<dbReference type="SMART" id="SM00862">
    <property type="entry name" value="Trans_reg_C"/>
    <property type="match status" value="1"/>
</dbReference>
<dbReference type="Gene3D" id="1.10.10.10">
    <property type="entry name" value="Winged helix-like DNA-binding domain superfamily/Winged helix DNA-binding domain"/>
    <property type="match status" value="1"/>
</dbReference>
<evidence type="ECO:0000256" key="4">
    <source>
        <dbReference type="ARBA" id="ARBA00023163"/>
    </source>
</evidence>
<sequence length="219" mass="25204">MANILVIDDEAAMLHLIERILEKDKHNVTLCKDAKNVLNFDFRKFDLILLDIMMPEINGFEVCEKIRFYVDCPIIFLTAKTQEIDIIRGLGIGGDDYITKPFSASELQARINAHLRRDTREKKYSVLISGVTFLLNAKEIRIDSTKVPLTKSEYEICEYLALNRGQVFSREQIYEAIFGFDGESDDTVIATHIKNIRNKLSEFDISPIETVWGCGYKWV</sequence>
<dbReference type="Gene3D" id="6.10.250.690">
    <property type="match status" value="1"/>
</dbReference>
<keyword evidence="4" id="KW-0804">Transcription</keyword>
<dbReference type="GO" id="GO:0005829">
    <property type="term" value="C:cytosol"/>
    <property type="evidence" value="ECO:0007669"/>
    <property type="project" value="TreeGrafter"/>
</dbReference>
<evidence type="ECO:0000256" key="3">
    <source>
        <dbReference type="ARBA" id="ARBA00023125"/>
    </source>
</evidence>
<proteinExistence type="predicted"/>
<dbReference type="GO" id="GO:0000156">
    <property type="term" value="F:phosphorelay response regulator activity"/>
    <property type="evidence" value="ECO:0007669"/>
    <property type="project" value="TreeGrafter"/>
</dbReference>
<evidence type="ECO:0000313" key="11">
    <source>
        <dbReference type="Proteomes" id="UP000245412"/>
    </source>
</evidence>
<dbReference type="PANTHER" id="PTHR48111:SF2">
    <property type="entry name" value="RESPONSE REGULATOR SAER"/>
    <property type="match status" value="1"/>
</dbReference>
<evidence type="ECO:0000256" key="1">
    <source>
        <dbReference type="ARBA" id="ARBA00018672"/>
    </source>
</evidence>
<dbReference type="PANTHER" id="PTHR48111">
    <property type="entry name" value="REGULATOR OF RPOS"/>
    <property type="match status" value="1"/>
</dbReference>
<dbReference type="PROSITE" id="PS50110">
    <property type="entry name" value="RESPONSE_REGULATORY"/>
    <property type="match status" value="1"/>
</dbReference>
<dbReference type="SUPFAM" id="SSF52172">
    <property type="entry name" value="CheY-like"/>
    <property type="match status" value="1"/>
</dbReference>
<reference evidence="10 11" key="1">
    <citation type="submission" date="2018-05" db="EMBL/GenBank/DDBJ databases">
        <authorList>
            <person name="Goeker M."/>
            <person name="Huntemann M."/>
            <person name="Clum A."/>
            <person name="Pillay M."/>
            <person name="Palaniappan K."/>
            <person name="Varghese N."/>
            <person name="Mikhailova N."/>
            <person name="Stamatis D."/>
            <person name="Reddy T."/>
            <person name="Daum C."/>
            <person name="Shapiro N."/>
            <person name="Ivanova N."/>
            <person name="Kyrpides N."/>
            <person name="Woyke T."/>
        </authorList>
    </citation>
    <scope>NUCLEOTIDE SEQUENCE [LARGE SCALE GENOMIC DNA]</scope>
    <source>
        <strain evidence="10 11">DSM 26524</strain>
    </source>
</reference>
<dbReference type="Gene3D" id="3.40.50.2300">
    <property type="match status" value="1"/>
</dbReference>
<dbReference type="PROSITE" id="PS51755">
    <property type="entry name" value="OMPR_PHOB"/>
    <property type="match status" value="1"/>
</dbReference>
<dbReference type="Proteomes" id="UP000245412">
    <property type="component" value="Unassembled WGS sequence"/>
</dbReference>
<feature type="domain" description="OmpR/PhoB-type" evidence="9">
    <location>
        <begin position="123"/>
        <end position="219"/>
    </location>
</feature>
<feature type="DNA-binding region" description="OmpR/PhoB-type" evidence="7">
    <location>
        <begin position="123"/>
        <end position="219"/>
    </location>
</feature>
<feature type="modified residue" description="4-aspartylphosphate" evidence="6">
    <location>
        <position position="51"/>
    </location>
</feature>
<dbReference type="InterPro" id="IPR001867">
    <property type="entry name" value="OmpR/PhoB-type_DNA-bd"/>
</dbReference>
<keyword evidence="11" id="KW-1185">Reference proteome</keyword>
<dbReference type="SMART" id="SM00448">
    <property type="entry name" value="REC"/>
    <property type="match status" value="1"/>
</dbReference>
<dbReference type="InterPro" id="IPR001789">
    <property type="entry name" value="Sig_transdc_resp-reg_receiver"/>
</dbReference>
<dbReference type="GO" id="GO:0006355">
    <property type="term" value="P:regulation of DNA-templated transcription"/>
    <property type="evidence" value="ECO:0007669"/>
    <property type="project" value="InterPro"/>
</dbReference>
<name>A0AB73TAN3_9FIRM</name>
<feature type="domain" description="Response regulatory" evidence="8">
    <location>
        <begin position="3"/>
        <end position="115"/>
    </location>
</feature>
<dbReference type="InterPro" id="IPR039420">
    <property type="entry name" value="WalR-like"/>
</dbReference>
<evidence type="ECO:0000256" key="2">
    <source>
        <dbReference type="ARBA" id="ARBA00023015"/>
    </source>
</evidence>
<dbReference type="Pfam" id="PF00486">
    <property type="entry name" value="Trans_reg_C"/>
    <property type="match status" value="1"/>
</dbReference>
<accession>A0AB73TAN3</accession>
<comment type="function">
    <text evidence="5">May play the central regulatory role in sporulation. It may be an element of the effector pathway responsible for the activation of sporulation genes in response to nutritional stress. Spo0A may act in concert with spo0H (a sigma factor) to control the expression of some genes that are critical to the sporulation process.</text>
</comment>
<dbReference type="EMBL" id="QGGY01000001">
    <property type="protein sequence ID" value="PWJ79236.1"/>
    <property type="molecule type" value="Genomic_DNA"/>
</dbReference>
<evidence type="ECO:0000256" key="6">
    <source>
        <dbReference type="PROSITE-ProRule" id="PRU00169"/>
    </source>
</evidence>
<protein>
    <recommendedName>
        <fullName evidence="1">Stage 0 sporulation protein A homolog</fullName>
    </recommendedName>
</protein>
<dbReference type="AlphaFoldDB" id="A0AB73TAN3"/>